<evidence type="ECO:0000256" key="1">
    <source>
        <dbReference type="PROSITE-ProRule" id="PRU00221"/>
    </source>
</evidence>
<comment type="caution">
    <text evidence="4">The sequence shown here is derived from an EMBL/GenBank/DDBJ whole genome shotgun (WGS) entry which is preliminary data.</text>
</comment>
<feature type="compositionally biased region" description="Basic and acidic residues" evidence="2">
    <location>
        <begin position="29"/>
        <end position="41"/>
    </location>
</feature>
<feature type="domain" description="F-box" evidence="3">
    <location>
        <begin position="153"/>
        <end position="199"/>
    </location>
</feature>
<dbReference type="PANTHER" id="PTHR19855">
    <property type="entry name" value="WD40 REPEAT PROTEIN 12, 37"/>
    <property type="match status" value="1"/>
</dbReference>
<feature type="repeat" description="WD" evidence="1">
    <location>
        <begin position="473"/>
        <end position="515"/>
    </location>
</feature>
<dbReference type="InterPro" id="IPR001680">
    <property type="entry name" value="WD40_rpt"/>
</dbReference>
<feature type="repeat" description="WD" evidence="1">
    <location>
        <begin position="517"/>
        <end position="547"/>
    </location>
</feature>
<dbReference type="SUPFAM" id="SSF50978">
    <property type="entry name" value="WD40 repeat-like"/>
    <property type="match status" value="1"/>
</dbReference>
<dbReference type="EMBL" id="CALNXI010000567">
    <property type="protein sequence ID" value="CAH3029358.1"/>
    <property type="molecule type" value="Genomic_DNA"/>
</dbReference>
<accession>A0ABN8MIQ1</accession>
<organism evidence="4 5">
    <name type="scientific">Porites evermanni</name>
    <dbReference type="NCBI Taxonomy" id="104178"/>
    <lineage>
        <taxon>Eukaryota</taxon>
        <taxon>Metazoa</taxon>
        <taxon>Cnidaria</taxon>
        <taxon>Anthozoa</taxon>
        <taxon>Hexacorallia</taxon>
        <taxon>Scleractinia</taxon>
        <taxon>Fungiina</taxon>
        <taxon>Poritidae</taxon>
        <taxon>Porites</taxon>
    </lineage>
</organism>
<evidence type="ECO:0000259" key="3">
    <source>
        <dbReference type="PROSITE" id="PS50181"/>
    </source>
</evidence>
<evidence type="ECO:0000313" key="4">
    <source>
        <dbReference type="EMBL" id="CAH3029358.1"/>
    </source>
</evidence>
<dbReference type="Pfam" id="PF12937">
    <property type="entry name" value="F-box-like"/>
    <property type="match status" value="1"/>
</dbReference>
<dbReference type="Gene3D" id="1.20.1280.50">
    <property type="match status" value="1"/>
</dbReference>
<dbReference type="SMART" id="SM00320">
    <property type="entry name" value="WD40"/>
    <property type="match status" value="3"/>
</dbReference>
<gene>
    <name evidence="4" type="ORF">PEVE_00035992</name>
</gene>
<dbReference type="PROSITE" id="PS50181">
    <property type="entry name" value="FBOX"/>
    <property type="match status" value="1"/>
</dbReference>
<evidence type="ECO:0000256" key="2">
    <source>
        <dbReference type="SAM" id="MobiDB-lite"/>
    </source>
</evidence>
<sequence>MDTEDLQLFLQEWKDELKVKTATNAQKRSLGDRDKLGKHQHSPEKRTFWELRCFEEEVTQLNADSVDPLEFLNQKSGKFGTSHQIPGSKSITNAKESDDTILFSLALPSDENVQSTFSPGCKLPSGQSNYINNRTKSLVDQLIEDIDEVTSIPFFDLSLPREVGIQIFSHLDFKDLCACAQVSKSWKILAEDELLWYHVGCQLGYVRRRNCAVVDQENWKASVQHSMLEERSLRRNWKERICKVSGLEFERGGSLCAVSIHQDLICSGYSSGAVVVWETGDRDNNVSYRELMTPDSQGIKPHVTSTAVNSTLCTAGFNNGDVYTWQSSLSSLPLCHCRCEGSVKSVSLTSDPPAFLAISDHEVKVQMSDPNGQWTCIESKNFEDKIGHAMFIPASSSYSSTEHVAIATQDTVSVLTPGKGVLLTLDQVIGGKLSCMDCTADHLALGVGSFGYGTLGNKVYLYNLETSKMLSILGGHYREITCLDLASCPQHRLVTGSYDCRVRVFDLRSEKVTHSFHLGHKRSVTAVQMDDWKVVSGAEDGTLMVWDQRMTSPLWMTRARHPVRLCKFEGPRMFTANIPLDKTARENLWYADDLILHRRHRGIIRLYDFSAKNSTEGIPEICSSSYDDTTGYNYNIKLSVPYDRIDDA</sequence>
<dbReference type="InterPro" id="IPR001810">
    <property type="entry name" value="F-box_dom"/>
</dbReference>
<dbReference type="SMART" id="SM00256">
    <property type="entry name" value="FBOX"/>
    <property type="match status" value="1"/>
</dbReference>
<proteinExistence type="predicted"/>
<dbReference type="Proteomes" id="UP001159427">
    <property type="component" value="Unassembled WGS sequence"/>
</dbReference>
<dbReference type="InterPro" id="IPR015943">
    <property type="entry name" value="WD40/YVTN_repeat-like_dom_sf"/>
</dbReference>
<dbReference type="Gene3D" id="2.130.10.10">
    <property type="entry name" value="YVTN repeat-like/Quinoprotein amine dehydrogenase"/>
    <property type="match status" value="2"/>
</dbReference>
<dbReference type="CDD" id="cd22134">
    <property type="entry name" value="F-box_FBXW8"/>
    <property type="match status" value="1"/>
</dbReference>
<dbReference type="InterPro" id="IPR036047">
    <property type="entry name" value="F-box-like_dom_sf"/>
</dbReference>
<dbReference type="SUPFAM" id="SSF81383">
    <property type="entry name" value="F-box domain"/>
    <property type="match status" value="1"/>
</dbReference>
<evidence type="ECO:0000313" key="5">
    <source>
        <dbReference type="Proteomes" id="UP001159427"/>
    </source>
</evidence>
<protein>
    <recommendedName>
        <fullName evidence="3">F-box domain-containing protein</fullName>
    </recommendedName>
</protein>
<feature type="region of interest" description="Disordered" evidence="2">
    <location>
        <begin position="22"/>
        <end position="41"/>
    </location>
</feature>
<name>A0ABN8MIQ1_9CNID</name>
<reference evidence="4 5" key="1">
    <citation type="submission" date="2022-05" db="EMBL/GenBank/DDBJ databases">
        <authorList>
            <consortium name="Genoscope - CEA"/>
            <person name="William W."/>
        </authorList>
    </citation>
    <scope>NUCLEOTIDE SEQUENCE [LARGE SCALE GENOMIC DNA]</scope>
</reference>
<dbReference type="InterPro" id="IPR036322">
    <property type="entry name" value="WD40_repeat_dom_sf"/>
</dbReference>
<keyword evidence="1" id="KW-0853">WD repeat</keyword>
<keyword evidence="5" id="KW-1185">Reference proteome</keyword>
<dbReference type="Pfam" id="PF00400">
    <property type="entry name" value="WD40"/>
    <property type="match status" value="2"/>
</dbReference>
<dbReference type="PROSITE" id="PS50082">
    <property type="entry name" value="WD_REPEATS_2"/>
    <property type="match status" value="2"/>
</dbReference>
<dbReference type="PANTHER" id="PTHR19855:SF16">
    <property type="entry name" value="F-BOX AND WD REPEAT DOMAIN CONTAINING 8"/>
    <property type="match status" value="1"/>
</dbReference>